<proteinExistence type="predicted"/>
<protein>
    <submittedName>
        <fullName evidence="2">Uncharacterized protein</fullName>
    </submittedName>
</protein>
<dbReference type="AlphaFoldDB" id="A0A0E9X556"/>
<sequence length="74" mass="8487">MTNKISEEVRGHKSGVRAELISHNEPHLWPSRGQDSAPNIHMSELPQGSRWMRMMMIMMMKQHCERGDCDALGP</sequence>
<evidence type="ECO:0000256" key="1">
    <source>
        <dbReference type="SAM" id="MobiDB-lite"/>
    </source>
</evidence>
<organism evidence="2">
    <name type="scientific">Anguilla anguilla</name>
    <name type="common">European freshwater eel</name>
    <name type="synonym">Muraena anguilla</name>
    <dbReference type="NCBI Taxonomy" id="7936"/>
    <lineage>
        <taxon>Eukaryota</taxon>
        <taxon>Metazoa</taxon>
        <taxon>Chordata</taxon>
        <taxon>Craniata</taxon>
        <taxon>Vertebrata</taxon>
        <taxon>Euteleostomi</taxon>
        <taxon>Actinopterygii</taxon>
        <taxon>Neopterygii</taxon>
        <taxon>Teleostei</taxon>
        <taxon>Anguilliformes</taxon>
        <taxon>Anguillidae</taxon>
        <taxon>Anguilla</taxon>
    </lineage>
</organism>
<accession>A0A0E9X556</accession>
<evidence type="ECO:0000313" key="2">
    <source>
        <dbReference type="EMBL" id="JAH97020.1"/>
    </source>
</evidence>
<feature type="region of interest" description="Disordered" evidence="1">
    <location>
        <begin position="23"/>
        <end position="43"/>
    </location>
</feature>
<dbReference type="EMBL" id="GBXM01011557">
    <property type="protein sequence ID" value="JAH97020.1"/>
    <property type="molecule type" value="Transcribed_RNA"/>
</dbReference>
<name>A0A0E9X556_ANGAN</name>
<reference evidence="2" key="2">
    <citation type="journal article" date="2015" name="Fish Shellfish Immunol.">
        <title>Early steps in the European eel (Anguilla anguilla)-Vibrio vulnificus interaction in the gills: Role of the RtxA13 toxin.</title>
        <authorList>
            <person name="Callol A."/>
            <person name="Pajuelo D."/>
            <person name="Ebbesson L."/>
            <person name="Teles M."/>
            <person name="MacKenzie S."/>
            <person name="Amaro C."/>
        </authorList>
    </citation>
    <scope>NUCLEOTIDE SEQUENCE</scope>
</reference>
<reference evidence="2" key="1">
    <citation type="submission" date="2014-11" db="EMBL/GenBank/DDBJ databases">
        <authorList>
            <person name="Amaro Gonzalez C."/>
        </authorList>
    </citation>
    <scope>NUCLEOTIDE SEQUENCE</scope>
</reference>